<keyword evidence="2" id="KW-0238">DNA-binding</keyword>
<keyword evidence="6" id="KW-1185">Reference proteome</keyword>
<dbReference type="RefSeq" id="WP_146526624.1">
    <property type="nucleotide sequence ID" value="NZ_SJPV01000004.1"/>
</dbReference>
<comment type="caution">
    <text evidence="5">The sequence shown here is derived from an EMBL/GenBank/DDBJ whole genome shotgun (WGS) entry which is preliminary data.</text>
</comment>
<dbReference type="Gene3D" id="1.20.120.530">
    <property type="entry name" value="GntR ligand-binding domain-like"/>
    <property type="match status" value="1"/>
</dbReference>
<dbReference type="Gene3D" id="1.10.10.10">
    <property type="entry name" value="Winged helix-like DNA-binding domain superfamily/Winged helix DNA-binding domain"/>
    <property type="match status" value="1"/>
</dbReference>
<evidence type="ECO:0000256" key="3">
    <source>
        <dbReference type="ARBA" id="ARBA00023163"/>
    </source>
</evidence>
<evidence type="ECO:0000313" key="6">
    <source>
        <dbReference type="Proteomes" id="UP000319143"/>
    </source>
</evidence>
<dbReference type="SMART" id="SM00895">
    <property type="entry name" value="FCD"/>
    <property type="match status" value="1"/>
</dbReference>
<dbReference type="Proteomes" id="UP000319143">
    <property type="component" value="Unassembled WGS sequence"/>
</dbReference>
<accession>A0A5C6DQY2</accession>
<keyword evidence="3" id="KW-0804">Transcription</keyword>
<name>A0A5C6DQY2_9BACT</name>
<evidence type="ECO:0000313" key="5">
    <source>
        <dbReference type="EMBL" id="TWU38287.1"/>
    </source>
</evidence>
<proteinExistence type="predicted"/>
<sequence>MTRIQSLRLRDQIVDRLREEIVCGKLSEGTPLRELPLAKRFDVSRGPIRDAILQLASEGLVEDRPNRGARVGRVWDESTRPAMVKVRRDIEVLALRQLMSQEHEIDLSPLRENLRHFELACRDEDLSAVVRLDMSFHRLLLTLSGHPALESVWLPLMGGMRLPYSRHESLMESHAEHQQIVSAIQDGQLRTALAALKANIQ</sequence>
<evidence type="ECO:0000256" key="2">
    <source>
        <dbReference type="ARBA" id="ARBA00023125"/>
    </source>
</evidence>
<dbReference type="SUPFAM" id="SSF48008">
    <property type="entry name" value="GntR ligand-binding domain-like"/>
    <property type="match status" value="1"/>
</dbReference>
<gene>
    <name evidence="5" type="primary">ydfH_2</name>
    <name evidence="5" type="ORF">Poly41_27630</name>
</gene>
<dbReference type="InterPro" id="IPR036390">
    <property type="entry name" value="WH_DNA-bd_sf"/>
</dbReference>
<dbReference type="PANTHER" id="PTHR43537">
    <property type="entry name" value="TRANSCRIPTIONAL REGULATOR, GNTR FAMILY"/>
    <property type="match status" value="1"/>
</dbReference>
<dbReference type="GO" id="GO:0003677">
    <property type="term" value="F:DNA binding"/>
    <property type="evidence" value="ECO:0007669"/>
    <property type="project" value="UniProtKB-KW"/>
</dbReference>
<keyword evidence="1" id="KW-0805">Transcription regulation</keyword>
<dbReference type="InterPro" id="IPR036388">
    <property type="entry name" value="WH-like_DNA-bd_sf"/>
</dbReference>
<organism evidence="5 6">
    <name type="scientific">Novipirellula artificiosorum</name>
    <dbReference type="NCBI Taxonomy" id="2528016"/>
    <lineage>
        <taxon>Bacteria</taxon>
        <taxon>Pseudomonadati</taxon>
        <taxon>Planctomycetota</taxon>
        <taxon>Planctomycetia</taxon>
        <taxon>Pirellulales</taxon>
        <taxon>Pirellulaceae</taxon>
        <taxon>Novipirellula</taxon>
    </lineage>
</organism>
<reference evidence="5 6" key="1">
    <citation type="submission" date="2019-02" db="EMBL/GenBank/DDBJ databases">
        <title>Deep-cultivation of Planctomycetes and their phenomic and genomic characterization uncovers novel biology.</title>
        <authorList>
            <person name="Wiegand S."/>
            <person name="Jogler M."/>
            <person name="Boedeker C."/>
            <person name="Pinto D."/>
            <person name="Vollmers J."/>
            <person name="Rivas-Marin E."/>
            <person name="Kohn T."/>
            <person name="Peeters S.H."/>
            <person name="Heuer A."/>
            <person name="Rast P."/>
            <person name="Oberbeckmann S."/>
            <person name="Bunk B."/>
            <person name="Jeske O."/>
            <person name="Meyerdierks A."/>
            <person name="Storesund J.E."/>
            <person name="Kallscheuer N."/>
            <person name="Luecker S."/>
            <person name="Lage O.M."/>
            <person name="Pohl T."/>
            <person name="Merkel B.J."/>
            <person name="Hornburger P."/>
            <person name="Mueller R.-W."/>
            <person name="Bruemmer F."/>
            <person name="Labrenz M."/>
            <person name="Spormann A.M."/>
            <person name="Op Den Camp H."/>
            <person name="Overmann J."/>
            <person name="Amann R."/>
            <person name="Jetten M.S.M."/>
            <person name="Mascher T."/>
            <person name="Medema M.H."/>
            <person name="Devos D.P."/>
            <person name="Kaster A.-K."/>
            <person name="Ovreas L."/>
            <person name="Rohde M."/>
            <person name="Galperin M.Y."/>
            <person name="Jogler C."/>
        </authorList>
    </citation>
    <scope>NUCLEOTIDE SEQUENCE [LARGE SCALE GENOMIC DNA]</scope>
    <source>
        <strain evidence="5 6">Poly41</strain>
    </source>
</reference>
<dbReference type="OrthoDB" id="9782299at2"/>
<dbReference type="GO" id="GO:0003700">
    <property type="term" value="F:DNA-binding transcription factor activity"/>
    <property type="evidence" value="ECO:0007669"/>
    <property type="project" value="InterPro"/>
</dbReference>
<dbReference type="CDD" id="cd07377">
    <property type="entry name" value="WHTH_GntR"/>
    <property type="match status" value="1"/>
</dbReference>
<dbReference type="Pfam" id="PF00392">
    <property type="entry name" value="GntR"/>
    <property type="match status" value="1"/>
</dbReference>
<dbReference type="InterPro" id="IPR000524">
    <property type="entry name" value="Tscrpt_reg_HTH_GntR"/>
</dbReference>
<dbReference type="SMART" id="SM00345">
    <property type="entry name" value="HTH_GNTR"/>
    <property type="match status" value="1"/>
</dbReference>
<dbReference type="InterPro" id="IPR008920">
    <property type="entry name" value="TF_FadR/GntR_C"/>
</dbReference>
<dbReference type="AlphaFoldDB" id="A0A5C6DQY2"/>
<dbReference type="Pfam" id="PF07729">
    <property type="entry name" value="FCD"/>
    <property type="match status" value="1"/>
</dbReference>
<evidence type="ECO:0000259" key="4">
    <source>
        <dbReference type="PROSITE" id="PS50949"/>
    </source>
</evidence>
<dbReference type="PROSITE" id="PS50949">
    <property type="entry name" value="HTH_GNTR"/>
    <property type="match status" value="1"/>
</dbReference>
<protein>
    <submittedName>
        <fullName evidence="5">Putative HTH-type transcriptional regulator YdfH</fullName>
    </submittedName>
</protein>
<dbReference type="EMBL" id="SJPV01000004">
    <property type="protein sequence ID" value="TWU38287.1"/>
    <property type="molecule type" value="Genomic_DNA"/>
</dbReference>
<evidence type="ECO:0000256" key="1">
    <source>
        <dbReference type="ARBA" id="ARBA00023015"/>
    </source>
</evidence>
<dbReference type="SUPFAM" id="SSF46785">
    <property type="entry name" value="Winged helix' DNA-binding domain"/>
    <property type="match status" value="1"/>
</dbReference>
<dbReference type="PANTHER" id="PTHR43537:SF5">
    <property type="entry name" value="UXU OPERON TRANSCRIPTIONAL REGULATOR"/>
    <property type="match status" value="1"/>
</dbReference>
<feature type="domain" description="HTH gntR-type" evidence="4">
    <location>
        <begin position="7"/>
        <end position="74"/>
    </location>
</feature>
<dbReference type="InterPro" id="IPR011711">
    <property type="entry name" value="GntR_C"/>
</dbReference>